<keyword evidence="2" id="KW-0472">Membrane</keyword>
<keyword evidence="5" id="KW-1185">Reference proteome</keyword>
<feature type="compositionally biased region" description="Pro residues" evidence="1">
    <location>
        <begin position="335"/>
        <end position="348"/>
    </location>
</feature>
<dbReference type="RefSeq" id="WP_345390145.1">
    <property type="nucleotide sequence ID" value="NZ_BAABHG010000004.1"/>
</dbReference>
<feature type="transmembrane region" description="Helical" evidence="2">
    <location>
        <begin position="110"/>
        <end position="134"/>
    </location>
</feature>
<evidence type="ECO:0000256" key="2">
    <source>
        <dbReference type="SAM" id="Phobius"/>
    </source>
</evidence>
<dbReference type="EMBL" id="JBHUKU010000014">
    <property type="protein sequence ID" value="MFD2461608.1"/>
    <property type="molecule type" value="Genomic_DNA"/>
</dbReference>
<comment type="caution">
    <text evidence="4">The sequence shown here is derived from an EMBL/GenBank/DDBJ whole genome shotgun (WGS) entry which is preliminary data.</text>
</comment>
<reference evidence="5" key="1">
    <citation type="journal article" date="2019" name="Int. J. Syst. Evol. Microbiol.">
        <title>The Global Catalogue of Microorganisms (GCM) 10K type strain sequencing project: providing services to taxonomists for standard genome sequencing and annotation.</title>
        <authorList>
            <consortium name="The Broad Institute Genomics Platform"/>
            <consortium name="The Broad Institute Genome Sequencing Center for Infectious Disease"/>
            <person name="Wu L."/>
            <person name="Ma J."/>
        </authorList>
    </citation>
    <scope>NUCLEOTIDE SEQUENCE [LARGE SCALE GENOMIC DNA]</scope>
    <source>
        <strain evidence="5">CGMCC 4.7643</strain>
    </source>
</reference>
<evidence type="ECO:0000313" key="4">
    <source>
        <dbReference type="EMBL" id="MFD2461608.1"/>
    </source>
</evidence>
<feature type="transmembrane region" description="Helical" evidence="2">
    <location>
        <begin position="203"/>
        <end position="223"/>
    </location>
</feature>
<sequence>MPATEVPSGVQHLLEVLIGNDWPEGNPDDLRQLAVQWRATAKQLEAVQDLVREGAHRVGRAMEGRTPEAFQAFIAPFTAPDGHLDSLRKACLGFADSLDEMAVQIEMLRIIVIQLLVLLVIQIAMEIAAAPFTFGASLASIPGEMAATRALALVVIRRAVIGLVSHLAASLLEQVGVVFLAQFVLICQHKLSGFRADMFKTAAVNAVVGGAVGLGVGAAGNLAKNAAAKSSSRHVPAARHLDGTPPTNWKDAGKHFALNAPLDIGVGAATGVAEAAAQDAATGSSGDEVYGAENGAFTGARDAAHNAFNPHSKFSTNPAYYLDKGLNDRWDKATKPPPPPVEQGPPRLPEVRREDWDAWTRDTIGAVEGNPRPR</sequence>
<feature type="domain" description="Outer membrane channel protein CpnT-like N-terminal" evidence="3">
    <location>
        <begin position="12"/>
        <end position="149"/>
    </location>
</feature>
<keyword evidence="2" id="KW-1133">Transmembrane helix</keyword>
<organism evidence="4 5">
    <name type="scientific">Amycolatopsis samaneae</name>
    <dbReference type="NCBI Taxonomy" id="664691"/>
    <lineage>
        <taxon>Bacteria</taxon>
        <taxon>Bacillati</taxon>
        <taxon>Actinomycetota</taxon>
        <taxon>Actinomycetes</taxon>
        <taxon>Pseudonocardiales</taxon>
        <taxon>Pseudonocardiaceae</taxon>
        <taxon>Amycolatopsis</taxon>
    </lineage>
</organism>
<gene>
    <name evidence="4" type="ORF">ACFSYJ_23585</name>
</gene>
<proteinExistence type="predicted"/>
<evidence type="ECO:0000259" key="3">
    <source>
        <dbReference type="Pfam" id="PF25547"/>
    </source>
</evidence>
<dbReference type="InterPro" id="IPR057746">
    <property type="entry name" value="CpnT-like_N"/>
</dbReference>
<dbReference type="Proteomes" id="UP001597419">
    <property type="component" value="Unassembled WGS sequence"/>
</dbReference>
<keyword evidence="2" id="KW-0812">Transmembrane</keyword>
<feature type="region of interest" description="Disordered" evidence="1">
    <location>
        <begin position="328"/>
        <end position="355"/>
    </location>
</feature>
<dbReference type="Pfam" id="PF25547">
    <property type="entry name" value="WXG100_2"/>
    <property type="match status" value="1"/>
</dbReference>
<evidence type="ECO:0000256" key="1">
    <source>
        <dbReference type="SAM" id="MobiDB-lite"/>
    </source>
</evidence>
<name>A0ABW5GL80_9PSEU</name>
<accession>A0ABW5GL80</accession>
<protein>
    <recommendedName>
        <fullName evidence="3">Outer membrane channel protein CpnT-like N-terminal domain-containing protein</fullName>
    </recommendedName>
</protein>
<evidence type="ECO:0000313" key="5">
    <source>
        <dbReference type="Proteomes" id="UP001597419"/>
    </source>
</evidence>